<protein>
    <submittedName>
        <fullName evidence="4">ATP-binding cassette domain-containing protein</fullName>
    </submittedName>
</protein>
<reference evidence="4" key="1">
    <citation type="submission" date="2021-01" db="EMBL/GenBank/DDBJ databases">
        <title>Description of Breznakiella homolactica.</title>
        <authorList>
            <person name="Song Y."/>
            <person name="Brune A."/>
        </authorList>
    </citation>
    <scope>NUCLEOTIDE SEQUENCE</scope>
    <source>
        <strain evidence="4">RmG30</strain>
    </source>
</reference>
<feature type="domain" description="ABC transporter" evidence="3">
    <location>
        <begin position="2"/>
        <end position="239"/>
    </location>
</feature>
<name>A0A7T7XNE0_9SPIR</name>
<dbReference type="Proteomes" id="UP000595917">
    <property type="component" value="Chromosome"/>
</dbReference>
<dbReference type="KEGG" id="bhc:JFL75_00960"/>
<evidence type="ECO:0000256" key="1">
    <source>
        <dbReference type="ARBA" id="ARBA00022741"/>
    </source>
</evidence>
<proteinExistence type="predicted"/>
<organism evidence="4 5">
    <name type="scientific">Breznakiella homolactica</name>
    <dbReference type="NCBI Taxonomy" id="2798577"/>
    <lineage>
        <taxon>Bacteria</taxon>
        <taxon>Pseudomonadati</taxon>
        <taxon>Spirochaetota</taxon>
        <taxon>Spirochaetia</taxon>
        <taxon>Spirochaetales</taxon>
        <taxon>Breznakiellaceae</taxon>
        <taxon>Breznakiella</taxon>
    </lineage>
</organism>
<feature type="domain" description="ABC transporter" evidence="3">
    <location>
        <begin position="275"/>
        <end position="520"/>
    </location>
</feature>
<keyword evidence="2 4" id="KW-0067">ATP-binding</keyword>
<dbReference type="PANTHER" id="PTHR43790">
    <property type="entry name" value="CARBOHYDRATE TRANSPORT ATP-BINDING PROTEIN MG119-RELATED"/>
    <property type="match status" value="1"/>
</dbReference>
<dbReference type="Pfam" id="PF00005">
    <property type="entry name" value="ABC_tran"/>
    <property type="match status" value="2"/>
</dbReference>
<dbReference type="RefSeq" id="WP_215626824.1">
    <property type="nucleotide sequence ID" value="NZ_CP067089.2"/>
</dbReference>
<sequence length="547" mass="59332">MVELRGIQKYFPANGVHALENADFTLLPGEIHALVGENGAGKSTLMHIMAGFIRPSAGSIYTDGTLVNFPGPAAALACGIGMVRQHPRLVPGFQVWEACILGSAGGAAGIIRKKKMRKMVQEVSDQWGFDLPADQGTDTLTVSQRQKCAILSLLLRNAEYLIFDEPTAVLTPLETERLFDLMGRLRSQGKGIVLISHKLEETLALADRVTVLRKGEVTATLRADTVSSEEISTLMFGTDRETRSDSTADFPAFLPEQPAMVHGENDGEHEQAPLLRVTGLTVEISKRPFIRSIDFEVPRGKIIGIAGVRDSGLETLELALTGFLNPSGGTVEVNGTRTDNKGPRTFRKAGAAYLSADRTGTALAMQLPLWDSLIVHAHRRAEMGLPGHFGIMKRSYLEAWVQHIMNRAQVSRSPRNPAESFSGGMLQRLVLAREFAEPVQLMVLAEPSWGLDTAGRELLITRIKKYAAGGKSVLAFSTDVEELIAMADEILVLRNGEIAARFLLGKQELRGPETDGASSGQGIRELIGQTMVGMGESSSAPEDQNRE</sequence>
<dbReference type="InterPro" id="IPR017871">
    <property type="entry name" value="ABC_transporter-like_CS"/>
</dbReference>
<dbReference type="GO" id="GO:0005524">
    <property type="term" value="F:ATP binding"/>
    <property type="evidence" value="ECO:0007669"/>
    <property type="project" value="UniProtKB-KW"/>
</dbReference>
<dbReference type="CDD" id="cd03216">
    <property type="entry name" value="ABC_Carb_Monos_I"/>
    <property type="match status" value="1"/>
</dbReference>
<dbReference type="InterPro" id="IPR027417">
    <property type="entry name" value="P-loop_NTPase"/>
</dbReference>
<keyword evidence="1" id="KW-0547">Nucleotide-binding</keyword>
<dbReference type="PANTHER" id="PTHR43790:SF4">
    <property type="entry name" value="GUANOSINE IMPORT ATP-BINDING PROTEIN NUPO"/>
    <property type="match status" value="1"/>
</dbReference>
<dbReference type="AlphaFoldDB" id="A0A7T7XNE0"/>
<dbReference type="PROSITE" id="PS00211">
    <property type="entry name" value="ABC_TRANSPORTER_1"/>
    <property type="match status" value="1"/>
</dbReference>
<evidence type="ECO:0000259" key="3">
    <source>
        <dbReference type="PROSITE" id="PS50893"/>
    </source>
</evidence>
<dbReference type="PROSITE" id="PS50893">
    <property type="entry name" value="ABC_TRANSPORTER_2"/>
    <property type="match status" value="2"/>
</dbReference>
<evidence type="ECO:0000256" key="2">
    <source>
        <dbReference type="ARBA" id="ARBA00022840"/>
    </source>
</evidence>
<keyword evidence="5" id="KW-1185">Reference proteome</keyword>
<dbReference type="Gene3D" id="3.40.50.300">
    <property type="entry name" value="P-loop containing nucleotide triphosphate hydrolases"/>
    <property type="match status" value="2"/>
</dbReference>
<dbReference type="GO" id="GO:0016887">
    <property type="term" value="F:ATP hydrolysis activity"/>
    <property type="evidence" value="ECO:0007669"/>
    <property type="project" value="InterPro"/>
</dbReference>
<dbReference type="EMBL" id="CP067089">
    <property type="protein sequence ID" value="QQO09521.1"/>
    <property type="molecule type" value="Genomic_DNA"/>
</dbReference>
<evidence type="ECO:0000313" key="4">
    <source>
        <dbReference type="EMBL" id="QQO09521.1"/>
    </source>
</evidence>
<dbReference type="InterPro" id="IPR003593">
    <property type="entry name" value="AAA+_ATPase"/>
</dbReference>
<accession>A0A7T7XNE0</accession>
<dbReference type="InterPro" id="IPR003439">
    <property type="entry name" value="ABC_transporter-like_ATP-bd"/>
</dbReference>
<dbReference type="SUPFAM" id="SSF52540">
    <property type="entry name" value="P-loop containing nucleoside triphosphate hydrolases"/>
    <property type="match status" value="2"/>
</dbReference>
<evidence type="ECO:0000313" key="5">
    <source>
        <dbReference type="Proteomes" id="UP000595917"/>
    </source>
</evidence>
<dbReference type="SMART" id="SM00382">
    <property type="entry name" value="AAA"/>
    <property type="match status" value="1"/>
</dbReference>
<gene>
    <name evidence="4" type="ORF">JFL75_00960</name>
</gene>
<dbReference type="InterPro" id="IPR050107">
    <property type="entry name" value="ABC_carbohydrate_import_ATPase"/>
</dbReference>